<evidence type="ECO:0000313" key="1">
    <source>
        <dbReference type="EMBL" id="JAD56173.1"/>
    </source>
</evidence>
<name>A0A0A9B227_ARUDO</name>
<reference evidence="1" key="1">
    <citation type="submission" date="2014-09" db="EMBL/GenBank/DDBJ databases">
        <authorList>
            <person name="Magalhaes I.L.F."/>
            <person name="Oliveira U."/>
            <person name="Santos F.R."/>
            <person name="Vidigal T.H.D.A."/>
            <person name="Brescovit A.D."/>
            <person name="Santos A.J."/>
        </authorList>
    </citation>
    <scope>NUCLEOTIDE SEQUENCE</scope>
    <source>
        <tissue evidence="1">Shoot tissue taken approximately 20 cm above the soil surface</tissue>
    </source>
</reference>
<sequence length="48" mass="5626">MDMSLHMMSTALLLNIKIIIPPQKYSRFMASFQKIMFVASLNIPNYYL</sequence>
<proteinExistence type="predicted"/>
<organism evidence="1">
    <name type="scientific">Arundo donax</name>
    <name type="common">Giant reed</name>
    <name type="synonym">Donax arundinaceus</name>
    <dbReference type="NCBI Taxonomy" id="35708"/>
    <lineage>
        <taxon>Eukaryota</taxon>
        <taxon>Viridiplantae</taxon>
        <taxon>Streptophyta</taxon>
        <taxon>Embryophyta</taxon>
        <taxon>Tracheophyta</taxon>
        <taxon>Spermatophyta</taxon>
        <taxon>Magnoliopsida</taxon>
        <taxon>Liliopsida</taxon>
        <taxon>Poales</taxon>
        <taxon>Poaceae</taxon>
        <taxon>PACMAD clade</taxon>
        <taxon>Arundinoideae</taxon>
        <taxon>Arundineae</taxon>
        <taxon>Arundo</taxon>
    </lineage>
</organism>
<protein>
    <submittedName>
        <fullName evidence="1">Uncharacterized protein</fullName>
    </submittedName>
</protein>
<dbReference type="EMBL" id="GBRH01241722">
    <property type="protein sequence ID" value="JAD56173.1"/>
    <property type="molecule type" value="Transcribed_RNA"/>
</dbReference>
<accession>A0A0A9B227</accession>
<reference evidence="1" key="2">
    <citation type="journal article" date="2015" name="Data Brief">
        <title>Shoot transcriptome of the giant reed, Arundo donax.</title>
        <authorList>
            <person name="Barrero R.A."/>
            <person name="Guerrero F.D."/>
            <person name="Moolhuijzen P."/>
            <person name="Goolsby J.A."/>
            <person name="Tidwell J."/>
            <person name="Bellgard S.E."/>
            <person name="Bellgard M.I."/>
        </authorList>
    </citation>
    <scope>NUCLEOTIDE SEQUENCE</scope>
    <source>
        <tissue evidence="1">Shoot tissue taken approximately 20 cm above the soil surface</tissue>
    </source>
</reference>
<dbReference type="AlphaFoldDB" id="A0A0A9B227"/>